<organism evidence="2 3">
    <name type="scientific">Enterobacter sp. (strain 638)</name>
    <dbReference type="NCBI Taxonomy" id="399742"/>
    <lineage>
        <taxon>Bacteria</taxon>
        <taxon>Pseudomonadati</taxon>
        <taxon>Pseudomonadota</taxon>
        <taxon>Gammaproteobacteria</taxon>
        <taxon>Enterobacterales</taxon>
        <taxon>Enterobacteriaceae</taxon>
        <taxon>Enterobacter</taxon>
    </lineage>
</organism>
<dbReference type="RefSeq" id="WP_011906591.1">
    <property type="nucleotide sequence ID" value="NC_009425.1"/>
</dbReference>
<proteinExistence type="predicted"/>
<geneLocation type="plasmid" evidence="2 3">
    <name>pENTE01</name>
</geneLocation>
<dbReference type="KEGG" id="ent:Ent638_4318"/>
<gene>
    <name evidence="2" type="ordered locus">Ent638_4318</name>
</gene>
<reference evidence="3" key="1">
    <citation type="journal article" date="2010" name="PLoS Genet.">
        <title>Genome sequence of the plant growth promoting endophytic bacterium Enterobacter sp. 638.</title>
        <authorList>
            <person name="Taghavi S."/>
            <person name="van der Lelie D."/>
            <person name="Hoffman A."/>
            <person name="Zhang Y.B."/>
            <person name="Walla M.D."/>
            <person name="Vangronsveld J."/>
            <person name="Newman L."/>
            <person name="Monchy S."/>
        </authorList>
    </citation>
    <scope>NUCLEOTIDE SEQUENCE [LARGE SCALE GENOMIC DNA]</scope>
    <source>
        <strain evidence="3">638</strain>
    </source>
</reference>
<evidence type="ECO:0000256" key="1">
    <source>
        <dbReference type="SAM" id="SignalP"/>
    </source>
</evidence>
<evidence type="ECO:0008006" key="4">
    <source>
        <dbReference type="Google" id="ProtNLM"/>
    </source>
</evidence>
<keyword evidence="1" id="KW-0732">Signal</keyword>
<feature type="chain" id="PRO_5039905749" description="Lipoprotein" evidence="1">
    <location>
        <begin position="22"/>
        <end position="152"/>
    </location>
</feature>
<feature type="signal peptide" evidence="1">
    <location>
        <begin position="1"/>
        <end position="21"/>
    </location>
</feature>
<evidence type="ECO:0000313" key="2">
    <source>
        <dbReference type="EMBL" id="ABP62923.1"/>
    </source>
</evidence>
<sequence length="152" mass="16347">MKKLMMVVVSISILAGCSTEADRMAKCEAQGIDKPTCYLAEQNRTTAINAAAEKQALENAANAVQHAQAAHVIDPMREATLTGPGVKATVSNGFFKATINNKKAKVKRLNANYYEISGAGYIVSISLDKEGIQSASYTKQYSKTNGIMQVQQ</sequence>
<dbReference type="AlphaFoldDB" id="A0A9J9L078"/>
<protein>
    <recommendedName>
        <fullName evidence="4">Lipoprotein</fullName>
    </recommendedName>
</protein>
<keyword evidence="3" id="KW-1185">Reference proteome</keyword>
<keyword evidence="2" id="KW-0614">Plasmid</keyword>
<dbReference type="EMBL" id="CP000654">
    <property type="protein sequence ID" value="ABP62923.1"/>
    <property type="molecule type" value="Genomic_DNA"/>
</dbReference>
<name>A0A9J9L078_ENT38</name>
<dbReference type="OrthoDB" id="5592783at2"/>
<dbReference type="PROSITE" id="PS51257">
    <property type="entry name" value="PROKAR_LIPOPROTEIN"/>
    <property type="match status" value="1"/>
</dbReference>
<dbReference type="Proteomes" id="UP000000230">
    <property type="component" value="Plasmid pENTE01"/>
</dbReference>
<accession>A0A9J9L078</accession>
<evidence type="ECO:0000313" key="3">
    <source>
        <dbReference type="Proteomes" id="UP000000230"/>
    </source>
</evidence>